<dbReference type="InterPro" id="IPR029018">
    <property type="entry name" value="Hex-like_dom2"/>
</dbReference>
<feature type="region of interest" description="Disordered" evidence="5">
    <location>
        <begin position="251"/>
        <end position="281"/>
    </location>
</feature>
<evidence type="ECO:0000256" key="5">
    <source>
        <dbReference type="SAM" id="MobiDB-lite"/>
    </source>
</evidence>
<dbReference type="InterPro" id="IPR036770">
    <property type="entry name" value="Ankyrin_rpt-contain_sf"/>
</dbReference>
<comment type="caution">
    <text evidence="6">The sequence shown here is derived from an EMBL/GenBank/DDBJ whole genome shotgun (WGS) entry which is preliminary data.</text>
</comment>
<dbReference type="InterPro" id="IPR017853">
    <property type="entry name" value="GH"/>
</dbReference>
<dbReference type="GO" id="GO:0005975">
    <property type="term" value="P:carbohydrate metabolic process"/>
    <property type="evidence" value="ECO:0007669"/>
    <property type="project" value="InterPro"/>
</dbReference>
<name>A0A812BE50_ACAPH</name>
<evidence type="ECO:0000256" key="3">
    <source>
        <dbReference type="ARBA" id="ARBA00023043"/>
    </source>
</evidence>
<gene>
    <name evidence="6" type="ORF">SPHA_15120</name>
</gene>
<dbReference type="PRINTS" id="PR00738">
    <property type="entry name" value="GLHYDRLASE20"/>
</dbReference>
<keyword evidence="1" id="KW-0677">Repeat</keyword>
<evidence type="ECO:0000256" key="4">
    <source>
        <dbReference type="PROSITE-ProRule" id="PRU00023"/>
    </source>
</evidence>
<dbReference type="Proteomes" id="UP000597762">
    <property type="component" value="Unassembled WGS sequence"/>
</dbReference>
<evidence type="ECO:0000313" key="7">
    <source>
        <dbReference type="Proteomes" id="UP000597762"/>
    </source>
</evidence>
<dbReference type="PANTHER" id="PTHR24171">
    <property type="entry name" value="ANKYRIN REPEAT DOMAIN-CONTAINING PROTEIN 39-RELATED"/>
    <property type="match status" value="1"/>
</dbReference>
<protein>
    <recommendedName>
        <fullName evidence="8">Beta-N-acetylhexosaminidase</fullName>
    </recommendedName>
</protein>
<feature type="repeat" description="ANK" evidence="4">
    <location>
        <begin position="132"/>
        <end position="164"/>
    </location>
</feature>
<keyword evidence="7" id="KW-1185">Reference proteome</keyword>
<dbReference type="EMBL" id="CAHIKZ030000524">
    <property type="protein sequence ID" value="CAE1178321.1"/>
    <property type="molecule type" value="Genomic_DNA"/>
</dbReference>
<evidence type="ECO:0000256" key="1">
    <source>
        <dbReference type="ARBA" id="ARBA00022737"/>
    </source>
</evidence>
<dbReference type="SUPFAM" id="SSF55545">
    <property type="entry name" value="beta-N-acetylhexosaminidase-like domain"/>
    <property type="match status" value="1"/>
</dbReference>
<dbReference type="PROSITE" id="PS50297">
    <property type="entry name" value="ANK_REP_REGION"/>
    <property type="match status" value="3"/>
</dbReference>
<dbReference type="GO" id="GO:0070531">
    <property type="term" value="C:BRCA1-A complex"/>
    <property type="evidence" value="ECO:0007669"/>
    <property type="project" value="TreeGrafter"/>
</dbReference>
<dbReference type="GO" id="GO:0004842">
    <property type="term" value="F:ubiquitin-protein transferase activity"/>
    <property type="evidence" value="ECO:0007669"/>
    <property type="project" value="TreeGrafter"/>
</dbReference>
<dbReference type="AlphaFoldDB" id="A0A812BE50"/>
<dbReference type="SUPFAM" id="SSF51445">
    <property type="entry name" value="(Trans)glycosidases"/>
    <property type="match status" value="1"/>
</dbReference>
<dbReference type="OrthoDB" id="5806726at2759"/>
<feature type="repeat" description="ANK" evidence="4">
    <location>
        <begin position="48"/>
        <end position="80"/>
    </location>
</feature>
<dbReference type="SUPFAM" id="SSF48403">
    <property type="entry name" value="Ankyrin repeat"/>
    <property type="match status" value="1"/>
</dbReference>
<dbReference type="Gene3D" id="3.30.379.10">
    <property type="entry name" value="Chitobiase/beta-hexosaminidase domain 2-like"/>
    <property type="match status" value="1"/>
</dbReference>
<dbReference type="GO" id="GO:0085020">
    <property type="term" value="P:protein K6-linked ubiquitination"/>
    <property type="evidence" value="ECO:0007669"/>
    <property type="project" value="TreeGrafter"/>
</dbReference>
<proteinExistence type="predicted"/>
<accession>A0A812BE50</accession>
<dbReference type="SMART" id="SM00248">
    <property type="entry name" value="ANK"/>
    <property type="match status" value="3"/>
</dbReference>
<dbReference type="Gene3D" id="3.20.20.80">
    <property type="entry name" value="Glycosidases"/>
    <property type="match status" value="2"/>
</dbReference>
<evidence type="ECO:0000313" key="6">
    <source>
        <dbReference type="EMBL" id="CAE1178321.1"/>
    </source>
</evidence>
<dbReference type="Pfam" id="PF00023">
    <property type="entry name" value="Ank"/>
    <property type="match status" value="1"/>
</dbReference>
<dbReference type="Gene3D" id="1.25.40.20">
    <property type="entry name" value="Ankyrin repeat-containing domain"/>
    <property type="match status" value="2"/>
</dbReference>
<keyword evidence="2" id="KW-0378">Hydrolase</keyword>
<dbReference type="Pfam" id="PF12796">
    <property type="entry name" value="Ank_2"/>
    <property type="match status" value="1"/>
</dbReference>
<evidence type="ECO:0000256" key="2">
    <source>
        <dbReference type="ARBA" id="ARBA00022801"/>
    </source>
</evidence>
<dbReference type="PANTHER" id="PTHR24171:SF11">
    <property type="entry name" value="26S PROTEASOME NON-ATPASE REGULATORY SUBUNIT 10"/>
    <property type="match status" value="1"/>
</dbReference>
<dbReference type="GO" id="GO:0004563">
    <property type="term" value="F:beta-N-acetylhexosaminidase activity"/>
    <property type="evidence" value="ECO:0007669"/>
    <property type="project" value="InterPro"/>
</dbReference>
<organism evidence="6 7">
    <name type="scientific">Acanthosepion pharaonis</name>
    <name type="common">Pharaoh cuttlefish</name>
    <name type="synonym">Sepia pharaonis</name>
    <dbReference type="NCBI Taxonomy" id="158019"/>
    <lineage>
        <taxon>Eukaryota</taxon>
        <taxon>Metazoa</taxon>
        <taxon>Spiralia</taxon>
        <taxon>Lophotrochozoa</taxon>
        <taxon>Mollusca</taxon>
        <taxon>Cephalopoda</taxon>
        <taxon>Coleoidea</taxon>
        <taxon>Decapodiformes</taxon>
        <taxon>Sepiida</taxon>
        <taxon>Sepiina</taxon>
        <taxon>Sepiidae</taxon>
        <taxon>Acanthosepion</taxon>
    </lineage>
</organism>
<evidence type="ECO:0008006" key="8">
    <source>
        <dbReference type="Google" id="ProtNLM"/>
    </source>
</evidence>
<reference evidence="6" key="1">
    <citation type="submission" date="2021-01" db="EMBL/GenBank/DDBJ databases">
        <authorList>
            <person name="Li R."/>
            <person name="Bekaert M."/>
        </authorList>
    </citation>
    <scope>NUCLEOTIDE SEQUENCE</scope>
    <source>
        <strain evidence="6">Farmed</strain>
    </source>
</reference>
<keyword evidence="3 4" id="KW-0040">ANK repeat</keyword>
<dbReference type="PROSITE" id="PS50088">
    <property type="entry name" value="ANK_REPEAT"/>
    <property type="match status" value="3"/>
</dbReference>
<feature type="repeat" description="ANK" evidence="4">
    <location>
        <begin position="165"/>
        <end position="197"/>
    </location>
</feature>
<dbReference type="InterPro" id="IPR002110">
    <property type="entry name" value="Ankyrin_rpt"/>
</dbReference>
<dbReference type="InterPro" id="IPR025705">
    <property type="entry name" value="Beta_hexosaminidase_sua/sub"/>
</dbReference>
<dbReference type="GO" id="GO:0031436">
    <property type="term" value="C:BRCA1-BARD1 complex"/>
    <property type="evidence" value="ECO:0007669"/>
    <property type="project" value="TreeGrafter"/>
</dbReference>
<feature type="compositionally biased region" description="Polar residues" evidence="5">
    <location>
        <begin position="251"/>
        <end position="262"/>
    </location>
</feature>
<sequence>MSFKQVLDGLKAAVEAGRTDVVRSVISTLEKNGEINELPMILNEPCSEEGTLLHLATMLGEADIVRTLLSAGADPGVHNSKQRIPLDLAKLEKVRTVFNEELLQATAQSNMGRVCQLLASGLDVNLKDSSESQNTPLHWAACYASRDMIQCLCLRGADVNAVNTEGCTPLHEAVTRGDEEVVEELLIHKADPTLKIMIGENCGKSAVDLAQGNNQLIHLLENPPISHGERKLSQDALEELLMSESVTRNNDTNITDISSKSGLSEESKMNGSASPSKGLHMPTPKKTLLWDHLPISPKPVVTEEQLSLLWPQPQSIIQKEGKPFTPSGSIRIYLSSIADINIHSLVEVWDSHKSKFESIGLIPVVDLLSPASECNTQCIVCHVNNRLCVEKGSYKIIIRSNQVRMVSHDRQSLGYAISTLIQLLQLYKDDNIISVPVLEINDSPSLPYRGVLLDVSQGRVPNLKTLKYMLDNLSLLKMNQVHLYTRFRHPLDSVWQLCYTCSELLEIDKFCMARGMQLIPVLDVGPKVQFEETALLQGVFNDYISHFTNSDFINIGPRLSSFILDCPDNESISIGDAAKFLPIKDKMLLICGYPLHELKPQLLQQLPPHLMFAEYGMQANYDFMSHCKSLADSGHGFIVCPGTAAWNSLAGCPEAAVYNIYNSVKCASSQSGLGLLVCNWTGRGYLTHLPFSWPGLLIAAGLAWNGDVHWGFLHTHLAELLNQHIFSDKTSVMGQAVIELGRIETYVLRCSQNKSGDDRTNLPCEHGSTLFQFLVHPDRAPLEELTPDVLQKTCRYVRKHQTEIAGVVLNCPQAQEIISELQLTMDMMILAARIGRAMVTAGRNPDPHGGLRVVNLGVTNLSATGKTDLANRLLELIENYRQCWGKRYLTNYGLQESTSCLRSVLKQLVPDEDTDRLANNVIL</sequence>